<dbReference type="Pfam" id="PF01488">
    <property type="entry name" value="Shikimate_DH"/>
    <property type="match status" value="1"/>
</dbReference>
<dbReference type="InterPro" id="IPR006151">
    <property type="entry name" value="Shikm_DH/Glu-tRNA_Rdtase"/>
</dbReference>
<protein>
    <recommendedName>
        <fullName evidence="2">shikimate dehydrogenase (NADP(+))</fullName>
        <ecNumber evidence="2">1.1.1.25</ecNumber>
    </recommendedName>
</protein>
<keyword evidence="5" id="KW-0057">Aromatic amino acid biosynthesis</keyword>
<dbReference type="RefSeq" id="WP_034516590.1">
    <property type="nucleotide sequence ID" value="NZ_BAYX01000005.1"/>
</dbReference>
<evidence type="ECO:0000256" key="6">
    <source>
        <dbReference type="ARBA" id="ARBA00049442"/>
    </source>
</evidence>
<dbReference type="InterPro" id="IPR046346">
    <property type="entry name" value="Aminoacid_DH-like_N_sf"/>
</dbReference>
<name>A0AA87Q085_RHIRH</name>
<dbReference type="AlphaFoldDB" id="A0AA87Q085"/>
<dbReference type="PANTHER" id="PTHR21089">
    <property type="entry name" value="SHIKIMATE DEHYDROGENASE"/>
    <property type="match status" value="1"/>
</dbReference>
<proteinExistence type="predicted"/>
<dbReference type="GO" id="GO:0005829">
    <property type="term" value="C:cytosol"/>
    <property type="evidence" value="ECO:0007669"/>
    <property type="project" value="TreeGrafter"/>
</dbReference>
<organism evidence="9 10">
    <name type="scientific">Rhizobium rhizogenes NBRC 13257</name>
    <dbReference type="NCBI Taxonomy" id="1220581"/>
    <lineage>
        <taxon>Bacteria</taxon>
        <taxon>Pseudomonadati</taxon>
        <taxon>Pseudomonadota</taxon>
        <taxon>Alphaproteobacteria</taxon>
        <taxon>Hyphomicrobiales</taxon>
        <taxon>Rhizobiaceae</taxon>
        <taxon>Rhizobium/Agrobacterium group</taxon>
        <taxon>Rhizobium</taxon>
    </lineage>
</organism>
<comment type="catalytic activity">
    <reaction evidence="6">
        <text>shikimate + NADP(+) = 3-dehydroshikimate + NADPH + H(+)</text>
        <dbReference type="Rhea" id="RHEA:17737"/>
        <dbReference type="ChEBI" id="CHEBI:15378"/>
        <dbReference type="ChEBI" id="CHEBI:16630"/>
        <dbReference type="ChEBI" id="CHEBI:36208"/>
        <dbReference type="ChEBI" id="CHEBI:57783"/>
        <dbReference type="ChEBI" id="CHEBI:58349"/>
        <dbReference type="EC" id="1.1.1.25"/>
    </reaction>
</comment>
<dbReference type="Gene3D" id="3.40.50.720">
    <property type="entry name" value="NAD(P)-binding Rossmann-like Domain"/>
    <property type="match status" value="1"/>
</dbReference>
<dbReference type="GO" id="GO:0009423">
    <property type="term" value="P:chorismate biosynthetic process"/>
    <property type="evidence" value="ECO:0007669"/>
    <property type="project" value="TreeGrafter"/>
</dbReference>
<comment type="caution">
    <text evidence="9">The sequence shown here is derived from an EMBL/GenBank/DDBJ whole genome shotgun (WGS) entry which is preliminary data.</text>
</comment>
<evidence type="ECO:0000259" key="7">
    <source>
        <dbReference type="Pfam" id="PF01488"/>
    </source>
</evidence>
<dbReference type="Gene3D" id="3.40.50.10860">
    <property type="entry name" value="Leucine Dehydrogenase, chain A, domain 1"/>
    <property type="match status" value="1"/>
</dbReference>
<dbReference type="CDD" id="cd01065">
    <property type="entry name" value="NAD_bind_Shikimate_DH"/>
    <property type="match status" value="1"/>
</dbReference>
<keyword evidence="3" id="KW-0521">NADP</keyword>
<evidence type="ECO:0000256" key="5">
    <source>
        <dbReference type="ARBA" id="ARBA00023141"/>
    </source>
</evidence>
<dbReference type="InterPro" id="IPR013708">
    <property type="entry name" value="Shikimate_DH-bd_N"/>
</dbReference>
<evidence type="ECO:0000259" key="8">
    <source>
        <dbReference type="Pfam" id="PF08501"/>
    </source>
</evidence>
<evidence type="ECO:0000313" key="9">
    <source>
        <dbReference type="EMBL" id="GAJ92986.1"/>
    </source>
</evidence>
<dbReference type="GO" id="GO:0004764">
    <property type="term" value="F:shikimate 3-dehydrogenase (NADP+) activity"/>
    <property type="evidence" value="ECO:0007669"/>
    <property type="project" value="UniProtKB-EC"/>
</dbReference>
<dbReference type="SUPFAM" id="SSF53223">
    <property type="entry name" value="Aminoacid dehydrogenase-like, N-terminal domain"/>
    <property type="match status" value="1"/>
</dbReference>
<dbReference type="PANTHER" id="PTHR21089:SF1">
    <property type="entry name" value="BIFUNCTIONAL 3-DEHYDROQUINATE DEHYDRATASE_SHIKIMATE DEHYDROGENASE, CHLOROPLASTIC"/>
    <property type="match status" value="1"/>
</dbReference>
<dbReference type="EC" id="1.1.1.25" evidence="2"/>
<dbReference type="InterPro" id="IPR022893">
    <property type="entry name" value="Shikimate_DH_fam"/>
</dbReference>
<reference evidence="9 10" key="1">
    <citation type="submission" date="2014-05" db="EMBL/GenBank/DDBJ databases">
        <title>Whole genome shotgun sequence of Rhizobium rhizogenes NBRC 13257.</title>
        <authorList>
            <person name="Katano-Makiyama Y."/>
            <person name="Hosoyama A."/>
            <person name="Hashimoto M."/>
            <person name="Hosoyama Y."/>
            <person name="Noguchi M."/>
            <person name="Tsuchikane K."/>
            <person name="Kimura A."/>
            <person name="Ohji S."/>
            <person name="Ichikawa N."/>
            <person name="Yamazoe A."/>
            <person name="Fujita N."/>
        </authorList>
    </citation>
    <scope>NUCLEOTIDE SEQUENCE [LARGE SCALE GENOMIC DNA]</scope>
    <source>
        <strain evidence="9 10">NBRC 13257</strain>
    </source>
</reference>
<evidence type="ECO:0000256" key="3">
    <source>
        <dbReference type="ARBA" id="ARBA00022857"/>
    </source>
</evidence>
<comment type="pathway">
    <text evidence="1">Metabolic intermediate biosynthesis; chorismate biosynthesis; chorismate from D-erythrose 4-phosphate and phosphoenolpyruvate: step 4/7.</text>
</comment>
<dbReference type="EMBL" id="BAYX01000005">
    <property type="protein sequence ID" value="GAJ92986.1"/>
    <property type="molecule type" value="Genomic_DNA"/>
</dbReference>
<dbReference type="GO" id="GO:0019632">
    <property type="term" value="P:shikimate metabolic process"/>
    <property type="evidence" value="ECO:0007669"/>
    <property type="project" value="TreeGrafter"/>
</dbReference>
<dbReference type="Proteomes" id="UP000026941">
    <property type="component" value="Unassembled WGS sequence"/>
</dbReference>
<accession>A0AA87Q085</accession>
<dbReference type="SUPFAM" id="SSF51735">
    <property type="entry name" value="NAD(P)-binding Rossmann-fold domains"/>
    <property type="match status" value="1"/>
</dbReference>
<dbReference type="GO" id="GO:0009073">
    <property type="term" value="P:aromatic amino acid family biosynthetic process"/>
    <property type="evidence" value="ECO:0007669"/>
    <property type="project" value="UniProtKB-KW"/>
</dbReference>
<keyword evidence="5" id="KW-0028">Amino-acid biosynthesis</keyword>
<evidence type="ECO:0000313" key="10">
    <source>
        <dbReference type="Proteomes" id="UP000026941"/>
    </source>
</evidence>
<feature type="domain" description="Quinate/shikimate 5-dehydrogenase/glutamyl-tRNA reductase" evidence="7">
    <location>
        <begin position="125"/>
        <end position="199"/>
    </location>
</feature>
<keyword evidence="4" id="KW-0560">Oxidoreductase</keyword>
<feature type="domain" description="Shikimate dehydrogenase substrate binding N-terminal" evidence="8">
    <location>
        <begin position="16"/>
        <end position="99"/>
    </location>
</feature>
<dbReference type="InterPro" id="IPR036291">
    <property type="entry name" value="NAD(P)-bd_dom_sf"/>
</dbReference>
<evidence type="ECO:0000256" key="4">
    <source>
        <dbReference type="ARBA" id="ARBA00023002"/>
    </source>
</evidence>
<gene>
    <name evidence="9" type="ORF">RRH01S_05_00580</name>
</gene>
<dbReference type="Pfam" id="PF08501">
    <property type="entry name" value="Shikimate_dh_N"/>
    <property type="match status" value="1"/>
</dbReference>
<dbReference type="GO" id="GO:0050661">
    <property type="term" value="F:NADP binding"/>
    <property type="evidence" value="ECO:0007669"/>
    <property type="project" value="TreeGrafter"/>
</dbReference>
<evidence type="ECO:0000256" key="1">
    <source>
        <dbReference type="ARBA" id="ARBA00004871"/>
    </source>
</evidence>
<sequence length="272" mass="28682">MSAVPSITGNTRFVPLIGHPVRQVKSPVPMNEWFAAHHVDAVMVPVDIEPERVRAFIESLRGAGNCAGLSVTMPHKLVAFSAVDELTPRARKAGAVNTIRRNGDGSLSGDMLDGVAMVRALEQNGTAVSGKTVLVVGAGGAGSAINHALAEAGAAAIVVIERDPAKSLAVVDRIRTDHPAIAVFDHLPDDLKVDIAINASPTGMSVTDPHPFPLDSLPDLQMVAEAVTKPEVTDWLRAAEARGIRIQPGAQMTLAQLEAQISFWGLNPDKEV</sequence>
<evidence type="ECO:0000256" key="2">
    <source>
        <dbReference type="ARBA" id="ARBA00012962"/>
    </source>
</evidence>